<evidence type="ECO:0000313" key="2">
    <source>
        <dbReference type="Proteomes" id="UP000324800"/>
    </source>
</evidence>
<comment type="caution">
    <text evidence="1">The sequence shown here is derived from an EMBL/GenBank/DDBJ whole genome shotgun (WGS) entry which is preliminary data.</text>
</comment>
<sequence length="209" mass="24924">MKDDYQNIFKHGNKLERKISSWMTFQQIGLGLETVIQKELQEIFNVKVNGNKLKWLNPIFAILKKGKAGLMKLMDCKRHNSYLQYLHFKMEDIITLRELLHPGDQIIKQDLERAFNHITIEPNFRQFLRFKFKGRFYMFTTMCFGVHHYSIILHREVLAPQALQIVQITQDFQWKISQENQSFIAAQKCEFLRRSLNSLNNELMLASQR</sequence>
<accession>A0A5J4VNS5</accession>
<protein>
    <recommendedName>
        <fullName evidence="3">Reverse transcriptase domain-containing protein</fullName>
    </recommendedName>
</protein>
<reference evidence="1 2" key="1">
    <citation type="submission" date="2019-03" db="EMBL/GenBank/DDBJ databases">
        <title>Single cell metagenomics reveals metabolic interactions within the superorganism composed of flagellate Streblomastix strix and complex community of Bacteroidetes bacteria on its surface.</title>
        <authorList>
            <person name="Treitli S.C."/>
            <person name="Kolisko M."/>
            <person name="Husnik F."/>
            <person name="Keeling P."/>
            <person name="Hampl V."/>
        </authorList>
    </citation>
    <scope>NUCLEOTIDE SEQUENCE [LARGE SCALE GENOMIC DNA]</scope>
    <source>
        <strain evidence="1">ST1C</strain>
    </source>
</reference>
<name>A0A5J4VNS5_9EUKA</name>
<gene>
    <name evidence="1" type="ORF">EZS28_020252</name>
</gene>
<dbReference type="InterPro" id="IPR043128">
    <property type="entry name" value="Rev_trsase/Diguanyl_cyclase"/>
</dbReference>
<evidence type="ECO:0008006" key="3">
    <source>
        <dbReference type="Google" id="ProtNLM"/>
    </source>
</evidence>
<dbReference type="OrthoDB" id="2286148at2759"/>
<dbReference type="AlphaFoldDB" id="A0A5J4VNS5"/>
<dbReference type="Gene3D" id="3.30.70.270">
    <property type="match status" value="1"/>
</dbReference>
<dbReference type="InterPro" id="IPR043502">
    <property type="entry name" value="DNA/RNA_pol_sf"/>
</dbReference>
<dbReference type="InterPro" id="IPR052055">
    <property type="entry name" value="Hepadnavirus_pol/RT"/>
</dbReference>
<proteinExistence type="predicted"/>
<organism evidence="1 2">
    <name type="scientific">Streblomastix strix</name>
    <dbReference type="NCBI Taxonomy" id="222440"/>
    <lineage>
        <taxon>Eukaryota</taxon>
        <taxon>Metamonada</taxon>
        <taxon>Preaxostyla</taxon>
        <taxon>Oxymonadida</taxon>
        <taxon>Streblomastigidae</taxon>
        <taxon>Streblomastix</taxon>
    </lineage>
</organism>
<dbReference type="PANTHER" id="PTHR33050:SF7">
    <property type="entry name" value="RIBONUCLEASE H"/>
    <property type="match status" value="1"/>
</dbReference>
<dbReference type="Proteomes" id="UP000324800">
    <property type="component" value="Unassembled WGS sequence"/>
</dbReference>
<dbReference type="EMBL" id="SNRW01005861">
    <property type="protein sequence ID" value="KAA6384222.1"/>
    <property type="molecule type" value="Genomic_DNA"/>
</dbReference>
<dbReference type="SUPFAM" id="SSF56672">
    <property type="entry name" value="DNA/RNA polymerases"/>
    <property type="match status" value="1"/>
</dbReference>
<dbReference type="PANTHER" id="PTHR33050">
    <property type="entry name" value="REVERSE TRANSCRIPTASE DOMAIN-CONTAINING PROTEIN"/>
    <property type="match status" value="1"/>
</dbReference>
<dbReference type="Gene3D" id="3.10.10.10">
    <property type="entry name" value="HIV Type 1 Reverse Transcriptase, subunit A, domain 1"/>
    <property type="match status" value="1"/>
</dbReference>
<evidence type="ECO:0000313" key="1">
    <source>
        <dbReference type="EMBL" id="KAA6384222.1"/>
    </source>
</evidence>